<accession>A0A3S5BCI0</accession>
<dbReference type="AlphaFoldDB" id="A0A3S5BCI0"/>
<reference evidence="1" key="1">
    <citation type="submission" date="2018-11" db="EMBL/GenBank/DDBJ databases">
        <authorList>
            <consortium name="Pathogen Informatics"/>
        </authorList>
    </citation>
    <scope>NUCLEOTIDE SEQUENCE</scope>
</reference>
<gene>
    <name evidence="1" type="ORF">PXEA_LOCUS36313</name>
</gene>
<name>A0A3S5BCI0_9PLAT</name>
<organism evidence="1 2">
    <name type="scientific">Protopolystoma xenopodis</name>
    <dbReference type="NCBI Taxonomy" id="117903"/>
    <lineage>
        <taxon>Eukaryota</taxon>
        <taxon>Metazoa</taxon>
        <taxon>Spiralia</taxon>
        <taxon>Lophotrochozoa</taxon>
        <taxon>Platyhelminthes</taxon>
        <taxon>Monogenea</taxon>
        <taxon>Polyopisthocotylea</taxon>
        <taxon>Polystomatidea</taxon>
        <taxon>Polystomatidae</taxon>
        <taxon>Protopolystoma</taxon>
    </lineage>
</organism>
<comment type="caution">
    <text evidence="1">The sequence shown here is derived from an EMBL/GenBank/DDBJ whole genome shotgun (WGS) entry which is preliminary data.</text>
</comment>
<dbReference type="EMBL" id="CAAALY010277236">
    <property type="protein sequence ID" value="VEL42873.1"/>
    <property type="molecule type" value="Genomic_DNA"/>
</dbReference>
<dbReference type="Proteomes" id="UP000784294">
    <property type="component" value="Unassembled WGS sequence"/>
</dbReference>
<protein>
    <submittedName>
        <fullName evidence="1">Uncharacterized protein</fullName>
    </submittedName>
</protein>
<keyword evidence="2" id="KW-1185">Reference proteome</keyword>
<evidence type="ECO:0000313" key="2">
    <source>
        <dbReference type="Proteomes" id="UP000784294"/>
    </source>
</evidence>
<evidence type="ECO:0000313" key="1">
    <source>
        <dbReference type="EMBL" id="VEL42873.1"/>
    </source>
</evidence>
<proteinExistence type="predicted"/>
<sequence>MRLLANRNIYMFEDRGEHVGSRFAQMHSISCDVIWSVAPLYSLSNDAETCYSHSSLIHSLSDSVSMTLSRGSVASGFESATLWSGTFFAIRPQSGTSDVGIRRGSIGGSVASCRLSTRGWALRGEARRGEASRVEMKKSRVRLREQREDEKSRPIGCEMSLPLCLPKTARESLLKTRSLSDPARSIKSAN</sequence>